<dbReference type="GO" id="GO:0046983">
    <property type="term" value="F:protein dimerization activity"/>
    <property type="evidence" value="ECO:0007669"/>
    <property type="project" value="InterPro"/>
</dbReference>
<evidence type="ECO:0000313" key="15">
    <source>
        <dbReference type="Proteomes" id="UP000002280"/>
    </source>
</evidence>
<dbReference type="Pfam" id="PF00010">
    <property type="entry name" value="HLH"/>
    <property type="match status" value="1"/>
</dbReference>
<feature type="domain" description="BHLH" evidence="13">
    <location>
        <begin position="92"/>
        <end position="144"/>
    </location>
</feature>
<evidence type="ECO:0000256" key="3">
    <source>
        <dbReference type="ARBA" id="ARBA00022782"/>
    </source>
</evidence>
<protein>
    <recommendedName>
        <fullName evidence="10">Factor in the germline alpha</fullName>
    </recommendedName>
    <alternativeName>
        <fullName evidence="11">Transcription factor FIGa</fullName>
    </alternativeName>
</protein>
<evidence type="ECO:0000259" key="13">
    <source>
        <dbReference type="PROSITE" id="PS50888"/>
    </source>
</evidence>
<dbReference type="InterPro" id="IPR036638">
    <property type="entry name" value="HLH_DNA-bd_sf"/>
</dbReference>
<dbReference type="GeneTree" id="ENSGT00440000033552"/>
<dbReference type="InParanoid" id="F6WI14"/>
<reference evidence="14" key="3">
    <citation type="submission" date="2025-09" db="UniProtKB">
        <authorList>
            <consortium name="Ensembl"/>
        </authorList>
    </citation>
    <scope>IDENTIFICATION</scope>
</reference>
<dbReference type="PROSITE" id="PS50888">
    <property type="entry name" value="BHLH"/>
    <property type="match status" value="1"/>
</dbReference>
<dbReference type="eggNOG" id="KOG4029">
    <property type="taxonomic scope" value="Eukaryota"/>
</dbReference>
<keyword evidence="15" id="KW-1185">Reference proteome</keyword>
<dbReference type="GO" id="GO:0000977">
    <property type="term" value="F:RNA polymerase II transcription regulatory region sequence-specific DNA binding"/>
    <property type="evidence" value="ECO:0000318"/>
    <property type="project" value="GO_Central"/>
</dbReference>
<dbReference type="GO" id="GO:0006357">
    <property type="term" value="P:regulation of transcription by RNA polymerase II"/>
    <property type="evidence" value="ECO:0000318"/>
    <property type="project" value="GO_Central"/>
</dbReference>
<comment type="subcellular location">
    <subcellularLocation>
        <location evidence="1">Nucleus</location>
    </subcellularLocation>
</comment>
<evidence type="ECO:0000256" key="10">
    <source>
        <dbReference type="ARBA" id="ARBA00071496"/>
    </source>
</evidence>
<dbReference type="Proteomes" id="UP000002280">
    <property type="component" value="Chromosome 1"/>
</dbReference>
<name>F6WI14_MONDO</name>
<dbReference type="SUPFAM" id="SSF47459">
    <property type="entry name" value="HLH, helix-loop-helix DNA-binding domain"/>
    <property type="match status" value="1"/>
</dbReference>
<dbReference type="FunCoup" id="F6WI14">
    <property type="interactions" value="120"/>
</dbReference>
<proteinExistence type="predicted"/>
<accession>F6WI14</accession>
<dbReference type="SMART" id="SM00353">
    <property type="entry name" value="HLH"/>
    <property type="match status" value="1"/>
</dbReference>
<evidence type="ECO:0000256" key="9">
    <source>
        <dbReference type="ARBA" id="ARBA00065083"/>
    </source>
</evidence>
<evidence type="ECO:0000256" key="5">
    <source>
        <dbReference type="ARBA" id="ARBA00023015"/>
    </source>
</evidence>
<dbReference type="GO" id="GO:0048477">
    <property type="term" value="P:oogenesis"/>
    <property type="evidence" value="ECO:0007669"/>
    <property type="project" value="UniProtKB-KW"/>
</dbReference>
<dbReference type="Bgee" id="ENSMODG00000011333">
    <property type="expression patterns" value="Expressed in ovary and 12 other cell types or tissues"/>
</dbReference>
<keyword evidence="3" id="KW-0221">Differentiation</keyword>
<dbReference type="PANTHER" id="PTHR23349:SF57">
    <property type="entry name" value="FACTOR IN THE GERMLINE ALPHA"/>
    <property type="match status" value="1"/>
</dbReference>
<reference evidence="14" key="2">
    <citation type="submission" date="2025-08" db="UniProtKB">
        <authorList>
            <consortium name="Ensembl"/>
        </authorList>
    </citation>
    <scope>IDENTIFICATION</scope>
</reference>
<dbReference type="PANTHER" id="PTHR23349">
    <property type="entry name" value="BASIC HELIX-LOOP-HELIX TRANSCRIPTION FACTOR, TWIST"/>
    <property type="match status" value="1"/>
</dbReference>
<keyword evidence="4" id="KW-0896">Oogenesis</keyword>
<evidence type="ECO:0000256" key="7">
    <source>
        <dbReference type="ARBA" id="ARBA00023163"/>
    </source>
</evidence>
<evidence type="ECO:0000256" key="12">
    <source>
        <dbReference type="SAM" id="MobiDB-lite"/>
    </source>
</evidence>
<dbReference type="Ensembl" id="ENSMODT00000014434.3">
    <property type="protein sequence ID" value="ENSMODP00000014172.3"/>
    <property type="gene ID" value="ENSMODG00000011333.3"/>
</dbReference>
<keyword evidence="7" id="KW-0804">Transcription</keyword>
<dbReference type="HOGENOM" id="CLU_146417_0_0_1"/>
<sequence length="207" mass="23900">LSRASRLPPPPLSNARGSRLRPEPTTAWTMDRHLQLSPPCPLPFQATPRAEVLEEVLREQFGTRPQLAAISRMKRQPSGSYTSTEDLKEVLERRQVANAKERERIKNLNRGFSKLKAIVPLLPKDRKPNKVDILKTATEYIRLLREILEDTKDFELCDPGQLIHTIDSKMEGKGLKQTNKQKNTFALHLRINTVYWFQGRRTVRARQ</sequence>
<keyword evidence="5" id="KW-0805">Transcription regulation</keyword>
<dbReference type="GO" id="GO:0005634">
    <property type="term" value="C:nucleus"/>
    <property type="evidence" value="ECO:0007669"/>
    <property type="project" value="UniProtKB-SubCell"/>
</dbReference>
<reference evidence="14 15" key="1">
    <citation type="journal article" date="2007" name="Nature">
        <title>Genome of the marsupial Monodelphis domestica reveals innovation in non-coding sequences.</title>
        <authorList>
            <person name="Mikkelsen T.S."/>
            <person name="Wakefield M.J."/>
            <person name="Aken B."/>
            <person name="Amemiya C.T."/>
            <person name="Chang J.L."/>
            <person name="Duke S."/>
            <person name="Garber M."/>
            <person name="Gentles A.J."/>
            <person name="Goodstadt L."/>
            <person name="Heger A."/>
            <person name="Jurka J."/>
            <person name="Kamal M."/>
            <person name="Mauceli E."/>
            <person name="Searle S.M."/>
            <person name="Sharpe T."/>
            <person name="Baker M.L."/>
            <person name="Batzer M.A."/>
            <person name="Benos P.V."/>
            <person name="Belov K."/>
            <person name="Clamp M."/>
            <person name="Cook A."/>
            <person name="Cuff J."/>
            <person name="Das R."/>
            <person name="Davidow L."/>
            <person name="Deakin J.E."/>
            <person name="Fazzari M.J."/>
            <person name="Glass J.L."/>
            <person name="Grabherr M."/>
            <person name="Greally J.M."/>
            <person name="Gu W."/>
            <person name="Hore T.A."/>
            <person name="Huttley G.A."/>
            <person name="Kleber M."/>
            <person name="Jirtle R.L."/>
            <person name="Koina E."/>
            <person name="Lee J.T."/>
            <person name="Mahony S."/>
            <person name="Marra M.A."/>
            <person name="Miller R.D."/>
            <person name="Nicholls R.D."/>
            <person name="Oda M."/>
            <person name="Papenfuss A.T."/>
            <person name="Parra Z.E."/>
            <person name="Pollock D.D."/>
            <person name="Ray D.A."/>
            <person name="Schein J.E."/>
            <person name="Speed T.P."/>
            <person name="Thompson K."/>
            <person name="VandeBerg J.L."/>
            <person name="Wade C.M."/>
            <person name="Walker J.A."/>
            <person name="Waters P.D."/>
            <person name="Webber C."/>
            <person name="Weidman J.R."/>
            <person name="Xie X."/>
            <person name="Zody M.C."/>
            <person name="Baldwin J."/>
            <person name="Abdouelleil A."/>
            <person name="Abdulkadir J."/>
            <person name="Abebe A."/>
            <person name="Abera B."/>
            <person name="Abreu J."/>
            <person name="Acer S.C."/>
            <person name="Aftuck L."/>
            <person name="Alexander A."/>
            <person name="An P."/>
            <person name="Anderson E."/>
            <person name="Anderson S."/>
            <person name="Arachi H."/>
            <person name="Azer M."/>
            <person name="Bachantsang P."/>
            <person name="Barry A."/>
            <person name="Bayul T."/>
            <person name="Berlin A."/>
            <person name="Bessette D."/>
            <person name="Bloom T."/>
            <person name="Bloom T."/>
            <person name="Boguslavskiy L."/>
            <person name="Bonnet C."/>
            <person name="Boukhgalter B."/>
            <person name="Bourzgui I."/>
            <person name="Brown A."/>
            <person name="Cahill P."/>
            <person name="Channer S."/>
            <person name="Cheshatsang Y."/>
            <person name="Chuda L."/>
            <person name="Citroen M."/>
            <person name="Collymore A."/>
            <person name="Cooke P."/>
            <person name="Costello M."/>
            <person name="D'Aco K."/>
            <person name="Daza R."/>
            <person name="De Haan G."/>
            <person name="DeGray S."/>
            <person name="DeMaso C."/>
            <person name="Dhargay N."/>
            <person name="Dooley K."/>
            <person name="Dooley E."/>
            <person name="Doricent M."/>
            <person name="Dorje P."/>
            <person name="Dorjee K."/>
            <person name="Dupes A."/>
            <person name="Elong R."/>
            <person name="Falk J."/>
            <person name="Farina A."/>
            <person name="Faro S."/>
            <person name="Ferguson D."/>
            <person name="Fisher S."/>
            <person name="Foley C.D."/>
            <person name="Franke A."/>
            <person name="Friedrich D."/>
            <person name="Gadbois L."/>
            <person name="Gearin G."/>
            <person name="Gearin C.R."/>
            <person name="Giannoukos G."/>
            <person name="Goode T."/>
            <person name="Graham J."/>
            <person name="Grandbois E."/>
            <person name="Grewal S."/>
            <person name="Gyaltsen K."/>
            <person name="Hafez N."/>
            <person name="Hagos B."/>
            <person name="Hall J."/>
            <person name="Henson C."/>
            <person name="Hollinger A."/>
            <person name="Honan T."/>
            <person name="Huard M.D."/>
            <person name="Hughes L."/>
            <person name="Hurhula B."/>
            <person name="Husby M.E."/>
            <person name="Kamat A."/>
            <person name="Kanga B."/>
            <person name="Kashin S."/>
            <person name="Khazanovich D."/>
            <person name="Kisner P."/>
            <person name="Lance K."/>
            <person name="Lara M."/>
            <person name="Lee W."/>
            <person name="Lennon N."/>
            <person name="Letendre F."/>
            <person name="LeVine R."/>
            <person name="Lipovsky A."/>
            <person name="Liu X."/>
            <person name="Liu J."/>
            <person name="Liu S."/>
            <person name="Lokyitsang T."/>
            <person name="Lokyitsang Y."/>
            <person name="Lubonja R."/>
            <person name="Lui A."/>
            <person name="MacDonald P."/>
            <person name="Magnisalis V."/>
            <person name="Maru K."/>
            <person name="Matthews C."/>
            <person name="McCusker W."/>
            <person name="McDonough S."/>
            <person name="Mehta T."/>
            <person name="Meldrim J."/>
            <person name="Meneus L."/>
            <person name="Mihai O."/>
            <person name="Mihalev A."/>
            <person name="Mihova T."/>
            <person name="Mittelman R."/>
            <person name="Mlenga V."/>
            <person name="Montmayeur A."/>
            <person name="Mulrain L."/>
            <person name="Navidi A."/>
            <person name="Naylor J."/>
            <person name="Negash T."/>
            <person name="Nguyen T."/>
            <person name="Nguyen N."/>
            <person name="Nicol R."/>
            <person name="Norbu C."/>
            <person name="Norbu N."/>
            <person name="Novod N."/>
            <person name="O'Neill B."/>
            <person name="Osman S."/>
            <person name="Markiewicz E."/>
            <person name="Oyono O.L."/>
            <person name="Patti C."/>
            <person name="Phunkhang P."/>
            <person name="Pierre F."/>
            <person name="Priest M."/>
            <person name="Raghuraman S."/>
            <person name="Rege F."/>
            <person name="Reyes R."/>
            <person name="Rise C."/>
            <person name="Rogov P."/>
            <person name="Ross K."/>
            <person name="Ryan E."/>
            <person name="Settipalli S."/>
            <person name="Shea T."/>
            <person name="Sherpa N."/>
            <person name="Shi L."/>
            <person name="Shih D."/>
            <person name="Sparrow T."/>
            <person name="Spaulding J."/>
            <person name="Stalker J."/>
            <person name="Stange-Thomann N."/>
            <person name="Stavropoulos S."/>
            <person name="Stone C."/>
            <person name="Strader C."/>
            <person name="Tesfaye S."/>
            <person name="Thomson T."/>
            <person name="Thoulutsang Y."/>
            <person name="Thoulutsang D."/>
            <person name="Topham K."/>
            <person name="Topping I."/>
            <person name="Tsamla T."/>
            <person name="Vassiliev H."/>
            <person name="Vo A."/>
            <person name="Wangchuk T."/>
            <person name="Wangdi T."/>
            <person name="Weiand M."/>
            <person name="Wilkinson J."/>
            <person name="Wilson A."/>
            <person name="Yadav S."/>
            <person name="Young G."/>
            <person name="Yu Q."/>
            <person name="Zembek L."/>
            <person name="Zhong D."/>
            <person name="Zimmer A."/>
            <person name="Zwirko Z."/>
            <person name="Jaffe D.B."/>
            <person name="Alvarez P."/>
            <person name="Brockman W."/>
            <person name="Butler J."/>
            <person name="Chin C."/>
            <person name="Gnerre S."/>
            <person name="MacCallum I."/>
            <person name="Graves J.A."/>
            <person name="Ponting C.P."/>
            <person name="Breen M."/>
            <person name="Samollow P.B."/>
            <person name="Lander E.S."/>
            <person name="Lindblad-Toh K."/>
        </authorList>
    </citation>
    <scope>NUCLEOTIDE SEQUENCE [LARGE SCALE GENOMIC DNA]</scope>
</reference>
<organism evidence="14 15">
    <name type="scientific">Monodelphis domestica</name>
    <name type="common">Gray short-tailed opossum</name>
    <dbReference type="NCBI Taxonomy" id="13616"/>
    <lineage>
        <taxon>Eukaryota</taxon>
        <taxon>Metazoa</taxon>
        <taxon>Chordata</taxon>
        <taxon>Craniata</taxon>
        <taxon>Vertebrata</taxon>
        <taxon>Euteleostomi</taxon>
        <taxon>Mammalia</taxon>
        <taxon>Metatheria</taxon>
        <taxon>Didelphimorphia</taxon>
        <taxon>Didelphidae</taxon>
        <taxon>Monodelphis</taxon>
    </lineage>
</organism>
<dbReference type="Gene3D" id="4.10.280.10">
    <property type="entry name" value="Helix-loop-helix DNA-binding domain"/>
    <property type="match status" value="1"/>
</dbReference>
<evidence type="ECO:0000256" key="11">
    <source>
        <dbReference type="ARBA" id="ARBA00076899"/>
    </source>
</evidence>
<comment type="subunit">
    <text evidence="9">Heterodimer with TCF3/isoform E12.</text>
</comment>
<keyword evidence="2" id="KW-0217">Developmental protein</keyword>
<dbReference type="GO" id="GO:0032502">
    <property type="term" value="P:developmental process"/>
    <property type="evidence" value="ECO:0000318"/>
    <property type="project" value="GO_Central"/>
</dbReference>
<dbReference type="InterPro" id="IPR050283">
    <property type="entry name" value="E-box_TF_Regulators"/>
</dbReference>
<evidence type="ECO:0000256" key="8">
    <source>
        <dbReference type="ARBA" id="ARBA00023242"/>
    </source>
</evidence>
<evidence type="ECO:0000313" key="14">
    <source>
        <dbReference type="Ensembl" id="ENSMODP00000014172.3"/>
    </source>
</evidence>
<feature type="region of interest" description="Disordered" evidence="12">
    <location>
        <begin position="1"/>
        <end position="23"/>
    </location>
</feature>
<evidence type="ECO:0000256" key="2">
    <source>
        <dbReference type="ARBA" id="ARBA00022473"/>
    </source>
</evidence>
<evidence type="ECO:0000256" key="6">
    <source>
        <dbReference type="ARBA" id="ARBA00023125"/>
    </source>
</evidence>
<dbReference type="STRING" id="13616.ENSMODP00000014172"/>
<evidence type="ECO:0000256" key="4">
    <source>
        <dbReference type="ARBA" id="ARBA00022943"/>
    </source>
</evidence>
<dbReference type="InterPro" id="IPR011598">
    <property type="entry name" value="bHLH_dom"/>
</dbReference>
<evidence type="ECO:0000256" key="1">
    <source>
        <dbReference type="ARBA" id="ARBA00004123"/>
    </source>
</evidence>
<dbReference type="AlphaFoldDB" id="F6WI14"/>
<keyword evidence="6" id="KW-0238">DNA-binding</keyword>
<dbReference type="FunFam" id="4.10.280.10:FF:000068">
    <property type="entry name" value="factor in the germline alpha"/>
    <property type="match status" value="1"/>
</dbReference>
<dbReference type="GO" id="GO:0000981">
    <property type="term" value="F:DNA-binding transcription factor activity, RNA polymerase II-specific"/>
    <property type="evidence" value="ECO:0000318"/>
    <property type="project" value="GO_Central"/>
</dbReference>
<keyword evidence="8" id="KW-0539">Nucleus</keyword>